<dbReference type="InParanoid" id="A0A1Y2DGG9"/>
<dbReference type="GO" id="GO:0007064">
    <property type="term" value="P:mitotic sister chromatid cohesion"/>
    <property type="evidence" value="ECO:0007669"/>
    <property type="project" value="InterPro"/>
</dbReference>
<name>A0A1Y2DGG9_9PEZI</name>
<sequence length="126" mass="13253">MATQDAAGIPLTHAADGVGYKLLELPSELLALLESENPPVLTLESSTTSAVLKHGSQTWSLRQKNTSNALMLLSPCETAASSSDIPQAGLKIISTVHDMVELTTEGASGAAPVARGKWHEMFARGR</sequence>
<gene>
    <name evidence="1" type="ORF">BCR38DRAFT_77744</name>
</gene>
<reference evidence="1 2" key="1">
    <citation type="submission" date="2016-07" db="EMBL/GenBank/DDBJ databases">
        <title>Pervasive Adenine N6-methylation of Active Genes in Fungi.</title>
        <authorList>
            <consortium name="DOE Joint Genome Institute"/>
            <person name="Mondo S.J."/>
            <person name="Dannebaum R.O."/>
            <person name="Kuo R.C."/>
            <person name="Labutti K."/>
            <person name="Haridas S."/>
            <person name="Kuo A."/>
            <person name="Salamov A."/>
            <person name="Ahrendt S.R."/>
            <person name="Lipzen A."/>
            <person name="Sullivan W."/>
            <person name="Andreopoulos W.B."/>
            <person name="Clum A."/>
            <person name="Lindquist E."/>
            <person name="Daum C."/>
            <person name="Ramamoorthy G.K."/>
            <person name="Gryganskyi A."/>
            <person name="Culley D."/>
            <person name="Magnuson J.K."/>
            <person name="James T.Y."/>
            <person name="O'Malley M.A."/>
            <person name="Stajich J.E."/>
            <person name="Spatafora J.W."/>
            <person name="Visel A."/>
            <person name="Grigoriev I.V."/>
        </authorList>
    </citation>
    <scope>NUCLEOTIDE SEQUENCE [LARGE SCALE GENOMIC DNA]</scope>
    <source>
        <strain evidence="1 2">CBS 129021</strain>
    </source>
</reference>
<evidence type="ECO:0008006" key="3">
    <source>
        <dbReference type="Google" id="ProtNLM"/>
    </source>
</evidence>
<keyword evidence="2" id="KW-1185">Reference proteome</keyword>
<dbReference type="STRING" id="1141098.A0A1Y2DGG9"/>
<evidence type="ECO:0000313" key="1">
    <source>
        <dbReference type="EMBL" id="ORY58174.1"/>
    </source>
</evidence>
<organism evidence="1 2">
    <name type="scientific">Pseudomassariella vexata</name>
    <dbReference type="NCBI Taxonomy" id="1141098"/>
    <lineage>
        <taxon>Eukaryota</taxon>
        <taxon>Fungi</taxon>
        <taxon>Dikarya</taxon>
        <taxon>Ascomycota</taxon>
        <taxon>Pezizomycotina</taxon>
        <taxon>Sordariomycetes</taxon>
        <taxon>Xylariomycetidae</taxon>
        <taxon>Amphisphaeriales</taxon>
        <taxon>Pseudomassariaceae</taxon>
        <taxon>Pseudomassariella</taxon>
    </lineage>
</organism>
<protein>
    <recommendedName>
        <fullName evidence="3">Sister chromatid cohesion protein DCC1</fullName>
    </recommendedName>
</protein>
<dbReference type="EMBL" id="MCFJ01000017">
    <property type="protein sequence ID" value="ORY58174.1"/>
    <property type="molecule type" value="Genomic_DNA"/>
</dbReference>
<dbReference type="AlphaFoldDB" id="A0A1Y2DGG9"/>
<dbReference type="GO" id="GO:0031390">
    <property type="term" value="C:Ctf18 RFC-like complex"/>
    <property type="evidence" value="ECO:0007669"/>
    <property type="project" value="InterPro"/>
</dbReference>
<accession>A0A1Y2DGG9</accession>
<evidence type="ECO:0000313" key="2">
    <source>
        <dbReference type="Proteomes" id="UP000193689"/>
    </source>
</evidence>
<dbReference type="InterPro" id="IPR019128">
    <property type="entry name" value="Dcc1"/>
</dbReference>
<proteinExistence type="predicted"/>
<dbReference type="OrthoDB" id="5199543at2759"/>
<dbReference type="Proteomes" id="UP000193689">
    <property type="component" value="Unassembled WGS sequence"/>
</dbReference>
<dbReference type="RefSeq" id="XP_040711209.1">
    <property type="nucleotide sequence ID" value="XM_040865634.1"/>
</dbReference>
<comment type="caution">
    <text evidence="1">The sequence shown here is derived from an EMBL/GenBank/DDBJ whole genome shotgun (WGS) entry which is preliminary data.</text>
</comment>
<dbReference type="GeneID" id="63781846"/>
<dbReference type="Pfam" id="PF09724">
    <property type="entry name" value="Dcc1"/>
    <property type="match status" value="1"/>
</dbReference>